<dbReference type="GO" id="GO:0005886">
    <property type="term" value="C:plasma membrane"/>
    <property type="evidence" value="ECO:0007669"/>
    <property type="project" value="UniProtKB-SubCell"/>
</dbReference>
<feature type="transmembrane region" description="Helical" evidence="11">
    <location>
        <begin position="1025"/>
        <end position="1042"/>
    </location>
</feature>
<feature type="transmembrane region" description="Helical" evidence="11">
    <location>
        <begin position="798"/>
        <end position="821"/>
    </location>
</feature>
<comment type="similarity">
    <text evidence="2 11">Belongs to the anion exchanger (TC 2.A.31) family.</text>
</comment>
<comment type="subcellular location">
    <subcellularLocation>
        <location evidence="1">Cell membrane</location>
        <topology evidence="1">Multi-pass membrane protein</topology>
    </subcellularLocation>
    <subcellularLocation>
        <location evidence="11">Membrane</location>
        <topology evidence="11">Multi-pass membrane protein</topology>
    </subcellularLocation>
</comment>
<evidence type="ECO:0000256" key="6">
    <source>
        <dbReference type="ARBA" id="ARBA00022692"/>
    </source>
</evidence>
<dbReference type="GO" id="GO:0015701">
    <property type="term" value="P:bicarbonate transport"/>
    <property type="evidence" value="ECO:0007669"/>
    <property type="project" value="TreeGrafter"/>
</dbReference>
<dbReference type="NCBIfam" id="TIGR00834">
    <property type="entry name" value="ae"/>
    <property type="match status" value="1"/>
</dbReference>
<sequence length="1338" mass="146433">MCAISLDLTHSQPLTHALPRSQPLTHALPHSLSLALQPLSLALSLSTRTSSLAHSQPLTQLSLFSLSLHALCSLSASHTRTSSLSASYTHFSLSASHYTHFLTLSFSRTCSLSASHTRTCSLSQHSHIRTSSLSASHTRTSSLSASHTRTCSLSASHSRYALPHSQASHTRTSSLSASHYTHSARSQPLTHALPHSQPSHTRTSFTLSLSLHALLTSASHTQTHSLTLSLSHTALLTLSLSHTHFLTLTLTTRTSHSHSHTHALPHLSLSHTHSSLSASSHTHFLTLSLSLHALLTLSLSHTHSLTLSLHTRTSSLSASHYTHFLTLSLSHTHFLTLSLSHTHFLTLSLSHTHFLTLSLSLHALPHSQPLTTSTCSLSASHYKHLLTLSLSLQALAHSQPLTTRTCSLSASHYKHLLTLGLTHAHPHSRASHTQSSLSASHYTHFLTLSLSHTHFLTPSLSHTHFLTLSLSLHALPRSRASHTHSFALSLSLTHFLALAPHTRTSSLSASHYTHFSLSASHTRTCSLSASHYTHFLTLYFSRGIKSIPGSALDAPVAAAFRGSHPFRSLQIDIEGEAQPKDKGGSKDDLRRNNKDLLKKIPEGAEATAVLVGAVDFLKQPTIAFVRLAEGVMMDNLVEVPIPVRFMFVLLGPFHGEMDYHEVGRSISTLMSDKGFHEVAYRAHSRGQLLSAINEFLNASIVLPPSDWNNKDLVPIDDIRAKANQIMKKKESLRSKRKQTETAAVTPASAGDGDGGKKRPPPRDPLIRTGKPFFGVLQDLKTRYPLYLSDIKDGLSGQVLAAAIFIFFAALSAAITFGGIYGDRMNNYIGVGETLLMSSVNGIIFALFAAQPLLIVGATGPLMIFDMSLYSFCQSYEIDFLATRVWVGIWMTVTAVLVTAFEAVAIVKKFTRFTEEIFSTLVCLIFIYGAFEKLAEIFVHHPLQSKYGFKDINGSEIASGIIINGSLYNATNMEDEDVTAIEPAQPNTALLSMILMISTFLIAFKLKHFRNSKFLGRSVRRALGDFGVPISIVLMVTLDYLIHDTYTDKLTMPEGLSPSNPEIRGWMINPMGVTKALPIWVIFLAAPASLLLFCLVFLEENICHLILSKPEKNMVKGTGFHWDLILSGFINFVSGLFGAPFMGPACVRTVSHTSALTVMSSTHAPGESPKIVGVLEQRVSAVIVSVLVGLSVFLTAALNLVPKSVLLGIFLYMGISATAGIQFLERTILFLMPVKHHPNVAYVKKVRTWKMHAYTGIQLLMLVILWIVKQSPAALCFPFVLMCLIPIRLYLLPYAFSGVELNALDGTEATATANNDDDEPDFFEEAHDLPTYIDHHHQN</sequence>
<evidence type="ECO:0000259" key="14">
    <source>
        <dbReference type="Pfam" id="PF07565"/>
    </source>
</evidence>
<feature type="region of interest" description="Disordered" evidence="12">
    <location>
        <begin position="728"/>
        <end position="767"/>
    </location>
</feature>
<feature type="transmembrane region" description="Helical" evidence="11">
    <location>
        <begin position="1250"/>
        <end position="1267"/>
    </location>
</feature>
<reference evidence="15 16" key="2">
    <citation type="submission" date="2019-01" db="EMBL/GenBank/DDBJ databases">
        <title>The decoding of complex shrimp genome reveals the adaptation for benthos swimmer, frequently molting mechanism and breeding impact on genome.</title>
        <authorList>
            <person name="Sun Y."/>
            <person name="Gao Y."/>
            <person name="Yu Y."/>
        </authorList>
    </citation>
    <scope>NUCLEOTIDE SEQUENCE [LARGE SCALE GENOMIC DNA]</scope>
    <source>
        <tissue evidence="15">Muscle</tissue>
    </source>
</reference>
<dbReference type="SUPFAM" id="SSF55804">
    <property type="entry name" value="Phoshotransferase/anion transport protein"/>
    <property type="match status" value="1"/>
</dbReference>
<dbReference type="Pfam" id="PF00955">
    <property type="entry name" value="HCO3_cotransp"/>
    <property type="match status" value="1"/>
</dbReference>
<comment type="catalytic activity">
    <reaction evidence="10">
        <text>hydrogencarbonate(in) + chloride(out) = hydrogencarbonate(out) + chloride(in)</text>
        <dbReference type="Rhea" id="RHEA:72363"/>
        <dbReference type="ChEBI" id="CHEBI:17544"/>
        <dbReference type="ChEBI" id="CHEBI:17996"/>
    </reaction>
</comment>
<keyword evidence="4" id="KW-1003">Cell membrane</keyword>
<proteinExistence type="inferred from homology"/>
<feature type="region of interest" description="Disordered" evidence="12">
    <location>
        <begin position="162"/>
        <end position="201"/>
    </location>
</feature>
<dbReference type="PANTHER" id="PTHR11453">
    <property type="entry name" value="ANION EXCHANGE PROTEIN"/>
    <property type="match status" value="1"/>
</dbReference>
<dbReference type="OrthoDB" id="1735926at2759"/>
<dbReference type="FunFam" id="1.10.287.570:FF:000001">
    <property type="entry name" value="Anion exchange protein"/>
    <property type="match status" value="1"/>
</dbReference>
<feature type="transmembrane region" description="Helical" evidence="11">
    <location>
        <begin position="1274"/>
        <end position="1295"/>
    </location>
</feature>
<evidence type="ECO:0000256" key="2">
    <source>
        <dbReference type="ARBA" id="ARBA00010993"/>
    </source>
</evidence>
<keyword evidence="7 11" id="KW-1133">Transmembrane helix</keyword>
<feature type="transmembrane region" description="Helical" evidence="11">
    <location>
        <begin position="912"/>
        <end position="930"/>
    </location>
</feature>
<feature type="transmembrane region" description="Helical" evidence="11">
    <location>
        <begin position="842"/>
        <end position="864"/>
    </location>
</feature>
<dbReference type="GO" id="GO:0008509">
    <property type="term" value="F:monoatomic anion transmembrane transporter activity"/>
    <property type="evidence" value="ECO:0007669"/>
    <property type="project" value="InterPro"/>
</dbReference>
<evidence type="ECO:0000256" key="10">
    <source>
        <dbReference type="ARBA" id="ARBA00049347"/>
    </source>
</evidence>
<dbReference type="InterPro" id="IPR011531">
    <property type="entry name" value="HCO3_transpt-like_TM_dom"/>
</dbReference>
<feature type="transmembrane region" description="Helical" evidence="11">
    <location>
        <begin position="884"/>
        <end position="905"/>
    </location>
</feature>
<comment type="caution">
    <text evidence="15">The sequence shown here is derived from an EMBL/GenBank/DDBJ whole genome shotgun (WGS) entry which is preliminary data.</text>
</comment>
<evidence type="ECO:0000256" key="12">
    <source>
        <dbReference type="SAM" id="MobiDB-lite"/>
    </source>
</evidence>
<name>A0A3R7SQ76_PENVA</name>
<feature type="transmembrane region" description="Helical" evidence="11">
    <location>
        <begin position="988"/>
        <end position="1005"/>
    </location>
</feature>
<feature type="transmembrane region" description="Helical" evidence="11">
    <location>
        <begin position="1076"/>
        <end position="1097"/>
    </location>
</feature>
<feature type="transmembrane region" description="Helical" evidence="11">
    <location>
        <begin position="1118"/>
        <end position="1141"/>
    </location>
</feature>
<feature type="domain" description="Band 3 cytoplasmic" evidence="14">
    <location>
        <begin position="586"/>
        <end position="708"/>
    </location>
</feature>
<dbReference type="InterPro" id="IPR013769">
    <property type="entry name" value="Band3_cytoplasmic_dom"/>
</dbReference>
<evidence type="ECO:0000256" key="9">
    <source>
        <dbReference type="ARBA" id="ARBA00023136"/>
    </source>
</evidence>
<evidence type="ECO:0000256" key="7">
    <source>
        <dbReference type="ARBA" id="ARBA00022989"/>
    </source>
</evidence>
<keyword evidence="16" id="KW-1185">Reference proteome</keyword>
<feature type="domain" description="Bicarbonate transporter-like transmembrane" evidence="13">
    <location>
        <begin position="771"/>
        <end position="1306"/>
    </location>
</feature>
<accession>A0A3R7SQ76</accession>
<dbReference type="FunFam" id="3.40.930.10:FF:000020">
    <property type="entry name" value="Anion exchange protein"/>
    <property type="match status" value="1"/>
</dbReference>
<organism evidence="15 16">
    <name type="scientific">Penaeus vannamei</name>
    <name type="common">Whiteleg shrimp</name>
    <name type="synonym">Litopenaeus vannamei</name>
    <dbReference type="NCBI Taxonomy" id="6689"/>
    <lineage>
        <taxon>Eukaryota</taxon>
        <taxon>Metazoa</taxon>
        <taxon>Ecdysozoa</taxon>
        <taxon>Arthropoda</taxon>
        <taxon>Crustacea</taxon>
        <taxon>Multicrustacea</taxon>
        <taxon>Malacostraca</taxon>
        <taxon>Eumalacostraca</taxon>
        <taxon>Eucarida</taxon>
        <taxon>Decapoda</taxon>
        <taxon>Dendrobranchiata</taxon>
        <taxon>Penaeoidea</taxon>
        <taxon>Penaeidae</taxon>
        <taxon>Penaeus</taxon>
    </lineage>
</organism>
<dbReference type="PANTHER" id="PTHR11453:SF47">
    <property type="entry name" value="ANION EXCHANGE PROTEIN"/>
    <property type="match status" value="1"/>
</dbReference>
<evidence type="ECO:0000256" key="11">
    <source>
        <dbReference type="RuleBase" id="RU362035"/>
    </source>
</evidence>
<dbReference type="InterPro" id="IPR016152">
    <property type="entry name" value="PTrfase/Anion_transptr"/>
</dbReference>
<evidence type="ECO:0000256" key="3">
    <source>
        <dbReference type="ARBA" id="ARBA00022448"/>
    </source>
</evidence>
<evidence type="ECO:0000313" key="16">
    <source>
        <dbReference type="Proteomes" id="UP000283509"/>
    </source>
</evidence>
<keyword evidence="5" id="KW-0039">Anion exchange</keyword>
<keyword evidence="6 11" id="KW-0812">Transmembrane</keyword>
<dbReference type="InterPro" id="IPR003020">
    <property type="entry name" value="HCO3_transpt_euk"/>
</dbReference>
<dbReference type="Proteomes" id="UP000283509">
    <property type="component" value="Unassembled WGS sequence"/>
</dbReference>
<evidence type="ECO:0000313" key="15">
    <source>
        <dbReference type="EMBL" id="ROT70539.1"/>
    </source>
</evidence>
<evidence type="ECO:0000256" key="8">
    <source>
        <dbReference type="ARBA" id="ARBA00023065"/>
    </source>
</evidence>
<dbReference type="InterPro" id="IPR001717">
    <property type="entry name" value="Anion_exchange"/>
</dbReference>
<evidence type="ECO:0000259" key="13">
    <source>
        <dbReference type="Pfam" id="PF00955"/>
    </source>
</evidence>
<feature type="compositionally biased region" description="Basic and acidic residues" evidence="12">
    <location>
        <begin position="753"/>
        <end position="765"/>
    </location>
</feature>
<dbReference type="Gene3D" id="1.10.287.570">
    <property type="entry name" value="Helical hairpin bin"/>
    <property type="match status" value="1"/>
</dbReference>
<dbReference type="GO" id="GO:0051453">
    <property type="term" value="P:regulation of intracellular pH"/>
    <property type="evidence" value="ECO:0007669"/>
    <property type="project" value="TreeGrafter"/>
</dbReference>
<reference evidence="15 16" key="1">
    <citation type="submission" date="2018-04" db="EMBL/GenBank/DDBJ databases">
        <authorList>
            <person name="Zhang X."/>
            <person name="Yuan J."/>
            <person name="Li F."/>
            <person name="Xiang J."/>
        </authorList>
    </citation>
    <scope>NUCLEOTIDE SEQUENCE [LARGE SCALE GENOMIC DNA]</scope>
    <source>
        <tissue evidence="15">Muscle</tissue>
    </source>
</reference>
<dbReference type="STRING" id="6689.A0A3R7SQ76"/>
<keyword evidence="9 11" id="KW-0472">Membrane</keyword>
<feature type="transmembrane region" description="Helical" evidence="11">
    <location>
        <begin position="1204"/>
        <end position="1223"/>
    </location>
</feature>
<feature type="transmembrane region" description="Helical" evidence="11">
    <location>
        <begin position="1178"/>
        <end position="1197"/>
    </location>
</feature>
<feature type="compositionally biased region" description="Polar residues" evidence="12">
    <location>
        <begin position="165"/>
        <end position="189"/>
    </location>
</feature>
<keyword evidence="8 11" id="KW-0406">Ion transport</keyword>
<keyword evidence="3 11" id="KW-0813">Transport</keyword>
<evidence type="ECO:0000256" key="4">
    <source>
        <dbReference type="ARBA" id="ARBA00022475"/>
    </source>
</evidence>
<dbReference type="Pfam" id="PF07565">
    <property type="entry name" value="Band_3_cyto"/>
    <property type="match status" value="1"/>
</dbReference>
<dbReference type="GO" id="GO:0005452">
    <property type="term" value="F:solute:inorganic anion antiporter activity"/>
    <property type="evidence" value="ECO:0007669"/>
    <property type="project" value="InterPro"/>
</dbReference>
<dbReference type="PRINTS" id="PR00165">
    <property type="entry name" value="ANIONEXCHNGR"/>
</dbReference>
<dbReference type="EMBL" id="QCYY01002412">
    <property type="protein sequence ID" value="ROT70539.1"/>
    <property type="molecule type" value="Genomic_DNA"/>
</dbReference>
<gene>
    <name evidence="15" type="ORF">C7M84_011146</name>
</gene>
<protein>
    <recommendedName>
        <fullName evidence="11">Anion exchange protein</fullName>
    </recommendedName>
</protein>
<dbReference type="PRINTS" id="PR01231">
    <property type="entry name" value="HCO3TRNSPORT"/>
</dbReference>
<dbReference type="Gene3D" id="3.40.930.10">
    <property type="entry name" value="Mannitol-specific EII, Chain A"/>
    <property type="match status" value="1"/>
</dbReference>
<evidence type="ECO:0000256" key="1">
    <source>
        <dbReference type="ARBA" id="ARBA00004651"/>
    </source>
</evidence>
<feature type="compositionally biased region" description="Basic and acidic residues" evidence="12">
    <location>
        <begin position="728"/>
        <end position="739"/>
    </location>
</feature>
<evidence type="ECO:0000256" key="5">
    <source>
        <dbReference type="ARBA" id="ARBA00022681"/>
    </source>
</evidence>